<evidence type="ECO:0000313" key="1">
    <source>
        <dbReference type="EMBL" id="KAK3855703.1"/>
    </source>
</evidence>
<gene>
    <name evidence="1" type="ORF">Pcinc_037913</name>
</gene>
<proteinExistence type="predicted"/>
<protein>
    <submittedName>
        <fullName evidence="1">Uncharacterized protein</fullName>
    </submittedName>
</protein>
<dbReference type="AlphaFoldDB" id="A0AAE1EL05"/>
<keyword evidence="2" id="KW-1185">Reference proteome</keyword>
<evidence type="ECO:0000313" key="2">
    <source>
        <dbReference type="Proteomes" id="UP001286313"/>
    </source>
</evidence>
<dbReference type="Proteomes" id="UP001286313">
    <property type="component" value="Unassembled WGS sequence"/>
</dbReference>
<sequence>MSDFATDDDDDDDDSERRRVAAEVLRDCSSSCGKVHLKIIHSRPFPLDLERCDVIPHCSTYYNSNPCTGTSKSSARCNLCVIQKVKEDRWDIGKLCETMVCMSKVGSVSREVL</sequence>
<dbReference type="EMBL" id="JAWQEG010006118">
    <property type="protein sequence ID" value="KAK3855703.1"/>
    <property type="molecule type" value="Genomic_DNA"/>
</dbReference>
<organism evidence="1 2">
    <name type="scientific">Petrolisthes cinctipes</name>
    <name type="common">Flat porcelain crab</name>
    <dbReference type="NCBI Taxonomy" id="88211"/>
    <lineage>
        <taxon>Eukaryota</taxon>
        <taxon>Metazoa</taxon>
        <taxon>Ecdysozoa</taxon>
        <taxon>Arthropoda</taxon>
        <taxon>Crustacea</taxon>
        <taxon>Multicrustacea</taxon>
        <taxon>Malacostraca</taxon>
        <taxon>Eumalacostraca</taxon>
        <taxon>Eucarida</taxon>
        <taxon>Decapoda</taxon>
        <taxon>Pleocyemata</taxon>
        <taxon>Anomura</taxon>
        <taxon>Galatheoidea</taxon>
        <taxon>Porcellanidae</taxon>
        <taxon>Petrolisthes</taxon>
    </lineage>
</organism>
<accession>A0AAE1EL05</accession>
<name>A0AAE1EL05_PETCI</name>
<reference evidence="1" key="1">
    <citation type="submission" date="2023-10" db="EMBL/GenBank/DDBJ databases">
        <title>Genome assemblies of two species of porcelain crab, Petrolisthes cinctipes and Petrolisthes manimaculis (Anomura: Porcellanidae).</title>
        <authorList>
            <person name="Angst P."/>
        </authorList>
    </citation>
    <scope>NUCLEOTIDE SEQUENCE</scope>
    <source>
        <strain evidence="1">PB745_01</strain>
        <tissue evidence="1">Gill</tissue>
    </source>
</reference>
<comment type="caution">
    <text evidence="1">The sequence shown here is derived from an EMBL/GenBank/DDBJ whole genome shotgun (WGS) entry which is preliminary data.</text>
</comment>